<organism evidence="2 3">
    <name type="scientific">Protopolystoma xenopodis</name>
    <dbReference type="NCBI Taxonomy" id="117903"/>
    <lineage>
        <taxon>Eukaryota</taxon>
        <taxon>Metazoa</taxon>
        <taxon>Spiralia</taxon>
        <taxon>Lophotrochozoa</taxon>
        <taxon>Platyhelminthes</taxon>
        <taxon>Monogenea</taxon>
        <taxon>Polyopisthocotylea</taxon>
        <taxon>Polystomatidea</taxon>
        <taxon>Polystomatidae</taxon>
        <taxon>Protopolystoma</taxon>
    </lineage>
</organism>
<evidence type="ECO:0000256" key="1">
    <source>
        <dbReference type="SAM" id="MobiDB-lite"/>
    </source>
</evidence>
<dbReference type="EMBL" id="CAAALY010121972">
    <property type="protein sequence ID" value="VEL31403.1"/>
    <property type="molecule type" value="Genomic_DNA"/>
</dbReference>
<keyword evidence="3" id="KW-1185">Reference proteome</keyword>
<evidence type="ECO:0000313" key="2">
    <source>
        <dbReference type="EMBL" id="VEL31403.1"/>
    </source>
</evidence>
<gene>
    <name evidence="2" type="ORF">PXEA_LOCUS24843</name>
</gene>
<dbReference type="OrthoDB" id="9970547at2759"/>
<accession>A0A448X990</accession>
<name>A0A448X990_9PLAT</name>
<sequence length="70" mass="8243">MPYEQSGPFRGYDIEQATEQEYASGFDCLKVSWREVLPQETGLKENLERRRRSVRGTEVGVEEFERKESK</sequence>
<comment type="caution">
    <text evidence="2">The sequence shown here is derived from an EMBL/GenBank/DDBJ whole genome shotgun (WGS) entry which is preliminary data.</text>
</comment>
<protein>
    <submittedName>
        <fullName evidence="2">Uncharacterized protein</fullName>
    </submittedName>
</protein>
<reference evidence="2" key="1">
    <citation type="submission" date="2018-11" db="EMBL/GenBank/DDBJ databases">
        <authorList>
            <consortium name="Pathogen Informatics"/>
        </authorList>
    </citation>
    <scope>NUCLEOTIDE SEQUENCE</scope>
</reference>
<dbReference type="Proteomes" id="UP000784294">
    <property type="component" value="Unassembled WGS sequence"/>
</dbReference>
<proteinExistence type="predicted"/>
<evidence type="ECO:0000313" key="3">
    <source>
        <dbReference type="Proteomes" id="UP000784294"/>
    </source>
</evidence>
<dbReference type="AlphaFoldDB" id="A0A448X990"/>
<feature type="region of interest" description="Disordered" evidence="1">
    <location>
        <begin position="48"/>
        <end position="70"/>
    </location>
</feature>